<evidence type="ECO:0000256" key="1">
    <source>
        <dbReference type="SAM" id="MobiDB-lite"/>
    </source>
</evidence>
<dbReference type="InterPro" id="IPR007251">
    <property type="entry name" value="Iron_permease_Fet4"/>
</dbReference>
<keyword evidence="2" id="KW-0812">Transmembrane</keyword>
<evidence type="ECO:0000313" key="3">
    <source>
        <dbReference type="EMBL" id="MFD1534031.1"/>
    </source>
</evidence>
<proteinExistence type="predicted"/>
<comment type="caution">
    <text evidence="3">The sequence shown here is derived from an EMBL/GenBank/DDBJ whole genome shotgun (WGS) entry which is preliminary data.</text>
</comment>
<keyword evidence="4" id="KW-1185">Reference proteome</keyword>
<dbReference type="RefSeq" id="WP_379659999.1">
    <property type="nucleotide sequence ID" value="NZ_JBHUCP010000028.1"/>
</dbReference>
<name>A0ABW4FVQ0_9PSEU</name>
<sequence length="144" mass="16392">MNWPRAHLGDTREERDRPAASDRGGGNRPSHFERFVERAYLWVSRPPFFFICVTIVVAWLVSLPLWVDLKEWQVAIHTVTSVITLLLLALLENAARRSEEASQEKLSMIAEALAALMASRATEDRDLQEAATKLREAIGLEERH</sequence>
<feature type="transmembrane region" description="Helical" evidence="2">
    <location>
        <begin position="48"/>
        <end position="66"/>
    </location>
</feature>
<organism evidence="3 4">
    <name type="scientific">Pseudonocardia aurantiaca</name>
    <dbReference type="NCBI Taxonomy" id="75290"/>
    <lineage>
        <taxon>Bacteria</taxon>
        <taxon>Bacillati</taxon>
        <taxon>Actinomycetota</taxon>
        <taxon>Actinomycetes</taxon>
        <taxon>Pseudonocardiales</taxon>
        <taxon>Pseudonocardiaceae</taxon>
        <taxon>Pseudonocardia</taxon>
    </lineage>
</organism>
<evidence type="ECO:0000256" key="2">
    <source>
        <dbReference type="SAM" id="Phobius"/>
    </source>
</evidence>
<dbReference type="EMBL" id="JBHUCP010000028">
    <property type="protein sequence ID" value="MFD1534031.1"/>
    <property type="molecule type" value="Genomic_DNA"/>
</dbReference>
<gene>
    <name evidence="3" type="ORF">ACFSCY_31900</name>
</gene>
<evidence type="ECO:0000313" key="4">
    <source>
        <dbReference type="Proteomes" id="UP001597145"/>
    </source>
</evidence>
<feature type="compositionally biased region" description="Basic and acidic residues" evidence="1">
    <location>
        <begin position="7"/>
        <end position="20"/>
    </location>
</feature>
<keyword evidence="2" id="KW-1133">Transmembrane helix</keyword>
<accession>A0ABW4FVQ0</accession>
<protein>
    <submittedName>
        <fullName evidence="3">Low affinity iron permease family protein</fullName>
    </submittedName>
</protein>
<keyword evidence="2" id="KW-0472">Membrane</keyword>
<dbReference type="Proteomes" id="UP001597145">
    <property type="component" value="Unassembled WGS sequence"/>
</dbReference>
<dbReference type="Pfam" id="PF04120">
    <property type="entry name" value="Iron_permease"/>
    <property type="match status" value="1"/>
</dbReference>
<feature type="transmembrane region" description="Helical" evidence="2">
    <location>
        <begin position="72"/>
        <end position="91"/>
    </location>
</feature>
<reference evidence="4" key="1">
    <citation type="journal article" date="2019" name="Int. J. Syst. Evol. Microbiol.">
        <title>The Global Catalogue of Microorganisms (GCM) 10K type strain sequencing project: providing services to taxonomists for standard genome sequencing and annotation.</title>
        <authorList>
            <consortium name="The Broad Institute Genomics Platform"/>
            <consortium name="The Broad Institute Genome Sequencing Center for Infectious Disease"/>
            <person name="Wu L."/>
            <person name="Ma J."/>
        </authorList>
    </citation>
    <scope>NUCLEOTIDE SEQUENCE [LARGE SCALE GENOMIC DNA]</scope>
    <source>
        <strain evidence="4">JCM 12165</strain>
    </source>
</reference>
<feature type="region of interest" description="Disordered" evidence="1">
    <location>
        <begin position="1"/>
        <end position="28"/>
    </location>
</feature>